<dbReference type="InterPro" id="IPR050425">
    <property type="entry name" value="NAD(P)_dehydrat-like"/>
</dbReference>
<dbReference type="Proteomes" id="UP000249354">
    <property type="component" value="Unassembled WGS sequence"/>
</dbReference>
<comment type="caution">
    <text evidence="3">The sequence shown here is derived from an EMBL/GenBank/DDBJ whole genome shotgun (WGS) entry which is preliminary data.</text>
</comment>
<protein>
    <submittedName>
        <fullName evidence="3">Diaminohydroxyphosphoribosylaminopyrimidine deaminase</fullName>
    </submittedName>
</protein>
<evidence type="ECO:0000313" key="4">
    <source>
        <dbReference type="Proteomes" id="UP000249354"/>
    </source>
</evidence>
<gene>
    <name evidence="3" type="ORF">DCF25_02235</name>
</gene>
<evidence type="ECO:0000313" key="3">
    <source>
        <dbReference type="EMBL" id="PZO22751.1"/>
    </source>
</evidence>
<dbReference type="SUPFAM" id="SSF51735">
    <property type="entry name" value="NAD(P)-binding Rossmann-fold domains"/>
    <property type="match status" value="1"/>
</dbReference>
<dbReference type="Pfam" id="PF01370">
    <property type="entry name" value="Epimerase"/>
    <property type="match status" value="1"/>
</dbReference>
<accession>A0A2W4WF37</accession>
<evidence type="ECO:0000259" key="2">
    <source>
        <dbReference type="Pfam" id="PF01370"/>
    </source>
</evidence>
<organism evidence="3 4">
    <name type="scientific">Leptolyngbya foveolarum</name>
    <dbReference type="NCBI Taxonomy" id="47253"/>
    <lineage>
        <taxon>Bacteria</taxon>
        <taxon>Bacillati</taxon>
        <taxon>Cyanobacteriota</taxon>
        <taxon>Cyanophyceae</taxon>
        <taxon>Leptolyngbyales</taxon>
        <taxon>Leptolyngbyaceae</taxon>
        <taxon>Leptolyngbya group</taxon>
        <taxon>Leptolyngbya</taxon>
    </lineage>
</organism>
<dbReference type="FunFam" id="3.40.50.720:FF:000336">
    <property type="entry name" value="Aldehyde reductase"/>
    <property type="match status" value="1"/>
</dbReference>
<keyword evidence="1" id="KW-0560">Oxidoreductase</keyword>
<dbReference type="EMBL" id="QBMC01000007">
    <property type="protein sequence ID" value="PZO22751.1"/>
    <property type="molecule type" value="Genomic_DNA"/>
</dbReference>
<dbReference type="GO" id="GO:0016616">
    <property type="term" value="F:oxidoreductase activity, acting on the CH-OH group of donors, NAD or NADP as acceptor"/>
    <property type="evidence" value="ECO:0007669"/>
    <property type="project" value="TreeGrafter"/>
</dbReference>
<dbReference type="PANTHER" id="PTHR10366:SF812">
    <property type="entry name" value="VPS9 DOMAIN-CONTAINING PROTEIN"/>
    <property type="match status" value="1"/>
</dbReference>
<name>A0A2W4WF37_9CYAN</name>
<evidence type="ECO:0000256" key="1">
    <source>
        <dbReference type="ARBA" id="ARBA00023002"/>
    </source>
</evidence>
<dbReference type="InterPro" id="IPR036291">
    <property type="entry name" value="NAD(P)-bd_dom_sf"/>
</dbReference>
<reference evidence="3 4" key="2">
    <citation type="submission" date="2018-06" db="EMBL/GenBank/DDBJ databases">
        <title>Metagenomic assembly of (sub)arctic Cyanobacteria and their associated microbiome from non-axenic cultures.</title>
        <authorList>
            <person name="Baurain D."/>
        </authorList>
    </citation>
    <scope>NUCLEOTIDE SEQUENCE [LARGE SCALE GENOMIC DNA]</scope>
    <source>
        <strain evidence="3">ULC129bin1</strain>
    </source>
</reference>
<dbReference type="InterPro" id="IPR001509">
    <property type="entry name" value="Epimerase_deHydtase"/>
</dbReference>
<dbReference type="PANTHER" id="PTHR10366">
    <property type="entry name" value="NAD DEPENDENT EPIMERASE/DEHYDRATASE"/>
    <property type="match status" value="1"/>
</dbReference>
<dbReference type="AlphaFoldDB" id="A0A2W4WF37"/>
<reference evidence="4" key="1">
    <citation type="submission" date="2018-04" db="EMBL/GenBank/DDBJ databases">
        <authorList>
            <person name="Cornet L."/>
        </authorList>
    </citation>
    <scope>NUCLEOTIDE SEQUENCE [LARGE SCALE GENOMIC DNA]</scope>
</reference>
<proteinExistence type="predicted"/>
<feature type="domain" description="NAD-dependent epimerase/dehydratase" evidence="2">
    <location>
        <begin position="12"/>
        <end position="252"/>
    </location>
</feature>
<sequence>MAEIQYNASAPVLVTGATGYVAGWLVKRLLDGGFTVHAAVRDPAKTEKLKYLNAIAKQSPGKIQYFKAELLDEGSYAEAMQGCEIVFHTASPFTLAADDPHKELIEPAQLGTRNVLEQANKTESVKRVVVTSSCAAIYGDNADLENTQNEQFTEADWNTSSSLTHQPYSYSKTLAEQEAWKIAKGQSRWDLVTINPSLVLGPGINPFATSASFSLVQQFGDGTMKSGMVDLGIGAVDVRDVAEAHMQAGFNPAAQGRYIVSGHNTNFPEFASILQNRFGEAYPFPTKTLPKWLVWIVGPFLAKNTTRKYIARNVGLPFVADNSKGIRDLGLTYRPLETSLSDMFQQLIDNKLVTPEEKVR</sequence>
<dbReference type="Gene3D" id="3.40.50.720">
    <property type="entry name" value="NAD(P)-binding Rossmann-like Domain"/>
    <property type="match status" value="1"/>
</dbReference>